<comment type="subcellular location">
    <subcellularLocation>
        <location evidence="1">Membrane</location>
        <topology evidence="1">Lipid-anchor</topology>
    </subcellularLocation>
</comment>
<reference evidence="11" key="1">
    <citation type="journal article" date="2019" name="Microbiology">
        <title>Complete Genome Sequence of an Uncultured Bacterium of the Candidate Phylum Bipolaricaulota.</title>
        <authorList>
            <person name="Kadnikov V.V."/>
            <person name="Mardanov A.V."/>
            <person name="Beletsky A.V."/>
            <person name="Frank Y.A."/>
            <person name="Karnachuk O.V."/>
            <person name="Ravin N.V."/>
        </authorList>
    </citation>
    <scope>NUCLEOTIDE SEQUENCE [LARGE SCALE GENOMIC DNA]</scope>
</reference>
<keyword evidence="11" id="KW-1185">Reference proteome</keyword>
<feature type="domain" description="Spore germination GerAC-like C-terminal" evidence="8">
    <location>
        <begin position="238"/>
        <end position="400"/>
    </location>
</feature>
<dbReference type="KEGG" id="salq:SYNTR_0803"/>
<accession>A0A6I6DDP8</accession>
<dbReference type="Pfam" id="PF05504">
    <property type="entry name" value="Spore_GerAC"/>
    <property type="match status" value="1"/>
</dbReference>
<evidence type="ECO:0000256" key="7">
    <source>
        <dbReference type="ARBA" id="ARBA00023288"/>
    </source>
</evidence>
<evidence type="ECO:0000256" key="2">
    <source>
        <dbReference type="ARBA" id="ARBA00007886"/>
    </source>
</evidence>
<evidence type="ECO:0000313" key="11">
    <source>
        <dbReference type="Proteomes" id="UP000426444"/>
    </source>
</evidence>
<dbReference type="Gene3D" id="3.30.300.210">
    <property type="entry name" value="Nutrient germinant receptor protein C, domain 3"/>
    <property type="match status" value="1"/>
</dbReference>
<dbReference type="GO" id="GO:0009847">
    <property type="term" value="P:spore germination"/>
    <property type="evidence" value="ECO:0007669"/>
    <property type="project" value="InterPro"/>
</dbReference>
<keyword evidence="5" id="KW-0472">Membrane</keyword>
<organism evidence="10 11">
    <name type="scientific">Candidatus Syntrophocurvum alkaliphilum</name>
    <dbReference type="NCBI Taxonomy" id="2293317"/>
    <lineage>
        <taxon>Bacteria</taxon>
        <taxon>Bacillati</taxon>
        <taxon>Bacillota</taxon>
        <taxon>Clostridia</taxon>
        <taxon>Eubacteriales</taxon>
        <taxon>Syntrophomonadaceae</taxon>
        <taxon>Candidatus Syntrophocurvum</taxon>
    </lineage>
</organism>
<name>A0A6I6DDP8_9FIRM</name>
<dbReference type="GO" id="GO:0016020">
    <property type="term" value="C:membrane"/>
    <property type="evidence" value="ECO:0007669"/>
    <property type="project" value="UniProtKB-SubCell"/>
</dbReference>
<gene>
    <name evidence="10" type="ORF">SYNTR_0803</name>
</gene>
<keyword evidence="10" id="KW-0675">Receptor</keyword>
<evidence type="ECO:0000256" key="4">
    <source>
        <dbReference type="ARBA" id="ARBA00022729"/>
    </source>
</evidence>
<evidence type="ECO:0000256" key="5">
    <source>
        <dbReference type="ARBA" id="ARBA00023136"/>
    </source>
</evidence>
<protein>
    <submittedName>
        <fullName evidence="10">Nutrient germinant receptor hydrophilic subunit C (GerKC/GerAC/GerBC)</fullName>
    </submittedName>
</protein>
<dbReference type="RefSeq" id="WP_197079183.1">
    <property type="nucleotide sequence ID" value="NZ_CP046457.1"/>
</dbReference>
<evidence type="ECO:0000259" key="9">
    <source>
        <dbReference type="Pfam" id="PF25198"/>
    </source>
</evidence>
<dbReference type="Pfam" id="PF25198">
    <property type="entry name" value="Spore_GerAC_N"/>
    <property type="match status" value="1"/>
</dbReference>
<keyword evidence="7" id="KW-0449">Lipoprotein</keyword>
<dbReference type="InterPro" id="IPR008844">
    <property type="entry name" value="Spore_GerAC-like"/>
</dbReference>
<evidence type="ECO:0000256" key="1">
    <source>
        <dbReference type="ARBA" id="ARBA00004635"/>
    </source>
</evidence>
<proteinExistence type="inferred from homology"/>
<evidence type="ECO:0000313" key="10">
    <source>
        <dbReference type="EMBL" id="QGT99396.1"/>
    </source>
</evidence>
<dbReference type="PANTHER" id="PTHR35789:SF1">
    <property type="entry name" value="SPORE GERMINATION PROTEIN B3"/>
    <property type="match status" value="1"/>
</dbReference>
<dbReference type="PROSITE" id="PS51257">
    <property type="entry name" value="PROKAR_LIPOPROTEIN"/>
    <property type="match status" value="1"/>
</dbReference>
<feature type="domain" description="Spore germination protein N-terminal" evidence="9">
    <location>
        <begin position="25"/>
        <end position="202"/>
    </location>
</feature>
<dbReference type="InterPro" id="IPR038501">
    <property type="entry name" value="Spore_GerAC_C_sf"/>
</dbReference>
<keyword evidence="4" id="KW-0732">Signal</keyword>
<dbReference type="InterPro" id="IPR046953">
    <property type="entry name" value="Spore_GerAC-like_C"/>
</dbReference>
<evidence type="ECO:0000256" key="6">
    <source>
        <dbReference type="ARBA" id="ARBA00023139"/>
    </source>
</evidence>
<comment type="similarity">
    <text evidence="2">Belongs to the GerABKC lipoprotein family.</text>
</comment>
<keyword evidence="3" id="KW-0309">Germination</keyword>
<sequence>MNSNIKNFIVVFIIILFLSLAGCWDRQDLRDIAIVSALGIDKLDDENILLTVQVINLQQLQQQEGAGFSPGEEDLAFVNFSHHGKSFFSAKRELTHTIPSRVFGGHTAVIIFGKEKAEKGLLPHLDFIIRDYDFRRNKHVIVADGKAKDILNVKTEITPIPGFAIEQLIDQACRHSHAPKITVQEFIFRTMTPGMVPVAPMIFIESEEKEGVAENEEHDQEEVNQELDQKQALYLRDTAVFNKDVEMVGKFNKDETRGMYWVFGDVTSANIYIEGINNDLQVATEIIRASSKITPIYENNRFSILVEINIKSILGEAHNGIDLLDEKNWEKIKKEQALVVEGEIEKAINKAKDLNSDVFGFGNTIYKKYPNEWKQIEDNWHEKFADLDIAIKIKSNVVRSEMIDRTLESR</sequence>
<evidence type="ECO:0000256" key="3">
    <source>
        <dbReference type="ARBA" id="ARBA00022544"/>
    </source>
</evidence>
<keyword evidence="6" id="KW-0564">Palmitate</keyword>
<dbReference type="AlphaFoldDB" id="A0A6I6DDP8"/>
<dbReference type="InterPro" id="IPR057336">
    <property type="entry name" value="GerAC_N"/>
</dbReference>
<dbReference type="NCBIfam" id="TIGR02887">
    <property type="entry name" value="spore_ger_x_C"/>
    <property type="match status" value="1"/>
</dbReference>
<evidence type="ECO:0000259" key="8">
    <source>
        <dbReference type="Pfam" id="PF05504"/>
    </source>
</evidence>
<dbReference type="EMBL" id="CP046457">
    <property type="protein sequence ID" value="QGT99396.1"/>
    <property type="molecule type" value="Genomic_DNA"/>
</dbReference>
<dbReference type="Proteomes" id="UP000426444">
    <property type="component" value="Chromosome"/>
</dbReference>
<dbReference type="PANTHER" id="PTHR35789">
    <property type="entry name" value="SPORE GERMINATION PROTEIN B3"/>
    <property type="match status" value="1"/>
</dbReference>